<keyword evidence="3" id="KW-1185">Reference proteome</keyword>
<proteinExistence type="predicted"/>
<evidence type="ECO:0000313" key="2">
    <source>
        <dbReference type="EMBL" id="OLF19144.1"/>
    </source>
</evidence>
<feature type="compositionally biased region" description="Basic and acidic residues" evidence="1">
    <location>
        <begin position="73"/>
        <end position="88"/>
    </location>
</feature>
<reference evidence="2 3" key="1">
    <citation type="submission" date="2016-12" db="EMBL/GenBank/DDBJ databases">
        <title>The draft genome sequence of Actinophytocola sp. 11-183.</title>
        <authorList>
            <person name="Wang W."/>
            <person name="Yuan L."/>
        </authorList>
    </citation>
    <scope>NUCLEOTIDE SEQUENCE [LARGE SCALE GENOMIC DNA]</scope>
    <source>
        <strain evidence="2 3">11-183</strain>
    </source>
</reference>
<organism evidence="2 3">
    <name type="scientific">Actinophytocola xanthii</name>
    <dbReference type="NCBI Taxonomy" id="1912961"/>
    <lineage>
        <taxon>Bacteria</taxon>
        <taxon>Bacillati</taxon>
        <taxon>Actinomycetota</taxon>
        <taxon>Actinomycetes</taxon>
        <taxon>Pseudonocardiales</taxon>
        <taxon>Pseudonocardiaceae</taxon>
    </lineage>
</organism>
<gene>
    <name evidence="2" type="ORF">BU204_01875</name>
</gene>
<feature type="region of interest" description="Disordered" evidence="1">
    <location>
        <begin position="1"/>
        <end position="104"/>
    </location>
</feature>
<protein>
    <submittedName>
        <fullName evidence="2">Uncharacterized protein</fullName>
    </submittedName>
</protein>
<dbReference type="EMBL" id="MSIE01000002">
    <property type="protein sequence ID" value="OLF19144.1"/>
    <property type="molecule type" value="Genomic_DNA"/>
</dbReference>
<sequence>MTRPGTGYSRGVSEPLDTGRTELTPDEEARARREHDLDRPEEFDSRNGVDERVGTRASLLPEEQETGSADPEAQAREVLRDSELRTEMPESAPDTFFERRPSGE</sequence>
<evidence type="ECO:0000313" key="3">
    <source>
        <dbReference type="Proteomes" id="UP000185596"/>
    </source>
</evidence>
<accession>A0A1Q8CXQ8</accession>
<comment type="caution">
    <text evidence="2">The sequence shown here is derived from an EMBL/GenBank/DDBJ whole genome shotgun (WGS) entry which is preliminary data.</text>
</comment>
<dbReference type="Proteomes" id="UP000185596">
    <property type="component" value="Unassembled WGS sequence"/>
</dbReference>
<feature type="compositionally biased region" description="Basic and acidic residues" evidence="1">
    <location>
        <begin position="27"/>
        <end position="54"/>
    </location>
</feature>
<name>A0A1Q8CXQ8_9PSEU</name>
<evidence type="ECO:0000256" key="1">
    <source>
        <dbReference type="SAM" id="MobiDB-lite"/>
    </source>
</evidence>
<dbReference type="AlphaFoldDB" id="A0A1Q8CXQ8"/>
<dbReference type="OrthoDB" id="3692230at2"/>